<dbReference type="PANTHER" id="PTHR40094">
    <property type="entry name" value="ALPHA-2-MACROGLOBULIN HOMOLOG"/>
    <property type="match status" value="1"/>
</dbReference>
<dbReference type="GO" id="GO:0004866">
    <property type="term" value="F:endopeptidase inhibitor activity"/>
    <property type="evidence" value="ECO:0007669"/>
    <property type="project" value="InterPro"/>
</dbReference>
<feature type="domain" description="Alpha-2-macroglobulin bait region" evidence="2">
    <location>
        <begin position="897"/>
        <end position="1036"/>
    </location>
</feature>
<protein>
    <recommendedName>
        <fullName evidence="5">Alpha-2-macroglobulin</fullName>
    </recommendedName>
</protein>
<name>A0A7C3N668_UNCW3</name>
<evidence type="ECO:0000259" key="2">
    <source>
        <dbReference type="SMART" id="SM01359"/>
    </source>
</evidence>
<dbReference type="InterPro" id="IPR051802">
    <property type="entry name" value="YfhM-like"/>
</dbReference>
<sequence length="1810" mass="214608">MKKIFFFIFVLFCIKIFPFYDLQYSNERTDYFLSKFGKLEIVSTIPENNIFLDENVKEIIFTFSKDIIPLQSVEKINVKYRSEPIVKGIFRAKGKNSIVFYPEKPFSPNLSYKFVIEKGILSIDSTVLSEDFVLNIKPVNLEVVKTSTYPVHSDSFFYIIFNYKVPIEILREKILLERDNKKVEFLLEPFDLKGKNLLNHFYYNLQDTSNFFCVKFKEKGGFKKGKYYSLKIFIEDFMRETTDISFPVYDNFKYIENKNTIIPIYDNKTSFDLEFSTPVSLEELMKNVYFISDGKDEDIIDYSYYDVSKVFFINKKLVPQKEYFINIKENLRDIFNEKIENPGIYRLIVSDYQQSLFFNEEYLRKNENLFLNFSLLNISKFDIYLKDFYLKEFIKVFSKNDYPYDGYKEWKNKSFSFPVEKNLLYTDSLNIEKEFSLKNTLGFGVIEYESDGNKFDYNFIFQRTPFKLNGIFSKNNGFLILSRYDEGNIYHGKINLSIFNQNSEKIFSKNFEKGILKLTKKDLKYFTCYEKDFFKFLSFENREGNLTVPLFLKEFNEEFKSYIFTDRNLYQLSDSVIITGIVRKYYAGKIYPPSKGIIKYQVLNPEYKKIIDGFKKIGKDGIFNTTLFIPDTFKTGTYYVTFFKDDLFLGETSFIVGEFKEPKFEIFVESKKEVYKKKEIPEINIKANYLSKTKMSKDSLYLTLQIDEVPFYSKKFSDFNFYINDGNTSEEKSIEMRNVLNEEGEFLFRENIPFDIYKNPVSINLIATVKDKTKESISKEIRFIKNTKDIFAGLKVSHISEKDDSSLFEIVCIDEDENFVSGENIEFLVYRILNYEKEIFDTIKITSIKSEGKVDSLWLKLKKDGNYRAEISYRGLKVVYDFYYGFRYYFESDREDIIIFKDKEKYEIGDTVNLKIFSKDKKSKHFYYCSRDSIFNFDSLNFEVDTEFVKIPVVKELSGGFYFSIFNLKSDPDKKEPKLSNLFVDVSVESKRTDFDMKTDKDDYKPGDTVEVVLKSGEEGEINSILLVVDESVLMLTGYNFTDPLNIFYSYFPNRVFHFTSDNFYPNYYYNYPLRMAKTESFENTDNISISEISTKEQEGYTSASLQVPVDKFSMENIKFRKDFKSLVYYSKNIKLKKNNPQKIKIILPDNIGKFRIISFAFNDEKFNIKQKSIRVEKKLNINTSFPLFLRPYDRVDFSFNIIDNTLSKGNLYIDIFSNQIKFLEKNFKEIQNNENVLVEKFKGEVGFDDSVKIDLIVRKDSFYDAVSINIPVINHNLYEYNSLFSSTDSQTVEEYFSLSKDIIKSKSNLKISLNSTLVGCMNLPLDYLKDYPYLCLEQKLSRIFPFIIGENIINLYGMSDLKGKKLKNFVNSVLKDIEKYQTPSGGFKYYRDDIYENEYLSLYTLYVLFYAKKAGYYIKDDVINLGLNYTENILNDSLNGIWQYSENDKYSLKTFALFILYLYDKKDYVEKVEEIFKKRDKLFLSEKARLLELLYNYGLKDEFNILLSEIKSQARFESDYLYFEERFSNPWFFNNNLKATSVVLTTLLRVNGNYEYSQKVVNYFLKNLKNGFWCNTHITALVLESLNEYYRIYEKENTFYKISLKLNGKLFYKKNFKGRKDNISNYILDGKEFEDTINILTVEKKGKGRVYYTLKYRYAKNKMEDELFNGFFVEREYLTLKDEPVSSFKKGEFYKVKIKIKSDKDRNFVLLEDNLPSGFEIVKKEFVTEFINLSGLNYKSLWWGDFYNEEFYKDRVITTSIYFTEGEHVYTYFVKAINSGEFYLPPANVFEMYNPEVFGHTKSEKIIIE</sequence>
<evidence type="ECO:0008006" key="5">
    <source>
        <dbReference type="Google" id="ProtNLM"/>
    </source>
</evidence>
<gene>
    <name evidence="4" type="ORF">ENS15_01610</name>
</gene>
<dbReference type="InterPro" id="IPR008930">
    <property type="entry name" value="Terpenoid_cyclase/PrenylTrfase"/>
</dbReference>
<evidence type="ECO:0000259" key="3">
    <source>
        <dbReference type="SMART" id="SM01360"/>
    </source>
</evidence>
<evidence type="ECO:0000256" key="1">
    <source>
        <dbReference type="SAM" id="Coils"/>
    </source>
</evidence>
<proteinExistence type="predicted"/>
<dbReference type="Gene3D" id="1.50.10.20">
    <property type="match status" value="1"/>
</dbReference>
<dbReference type="SMART" id="SM01360">
    <property type="entry name" value="A2M"/>
    <property type="match status" value="1"/>
</dbReference>
<dbReference type="Pfam" id="PF00207">
    <property type="entry name" value="A2M"/>
    <property type="match status" value="1"/>
</dbReference>
<evidence type="ECO:0000313" key="4">
    <source>
        <dbReference type="EMBL" id="HFK23339.1"/>
    </source>
</evidence>
<dbReference type="SUPFAM" id="SSF48239">
    <property type="entry name" value="Terpenoid cyclases/Protein prenyltransferases"/>
    <property type="match status" value="1"/>
</dbReference>
<dbReference type="SMART" id="SM01359">
    <property type="entry name" value="A2M_N_2"/>
    <property type="match status" value="1"/>
</dbReference>
<dbReference type="Pfam" id="PF17973">
    <property type="entry name" value="bMG10"/>
    <property type="match status" value="1"/>
</dbReference>
<organism evidence="4">
    <name type="scientific">candidate division WOR-3 bacterium</name>
    <dbReference type="NCBI Taxonomy" id="2052148"/>
    <lineage>
        <taxon>Bacteria</taxon>
        <taxon>Bacteria division WOR-3</taxon>
    </lineage>
</organism>
<dbReference type="PANTHER" id="PTHR40094:SF1">
    <property type="entry name" value="UBIQUITIN DOMAIN-CONTAINING PROTEIN"/>
    <property type="match status" value="1"/>
</dbReference>
<dbReference type="InterPro" id="IPR011625">
    <property type="entry name" value="A2M_N_BRD"/>
</dbReference>
<dbReference type="InterPro" id="IPR001599">
    <property type="entry name" value="Macroglobln_a2"/>
</dbReference>
<dbReference type="EMBL" id="DSTT01000002">
    <property type="protein sequence ID" value="HFK23339.1"/>
    <property type="molecule type" value="Genomic_DNA"/>
</dbReference>
<accession>A0A7C3N668</accession>
<feature type="domain" description="Alpha-2-macroglobulin" evidence="3">
    <location>
        <begin position="1128"/>
        <end position="1216"/>
    </location>
</feature>
<comment type="caution">
    <text evidence="4">The sequence shown here is derived from an EMBL/GenBank/DDBJ whole genome shotgun (WGS) entry which is preliminary data.</text>
</comment>
<dbReference type="InterPro" id="IPR041246">
    <property type="entry name" value="Bact_MG10"/>
</dbReference>
<keyword evidence="1" id="KW-0175">Coiled coil</keyword>
<dbReference type="Pfam" id="PF07703">
    <property type="entry name" value="A2M_BRD"/>
    <property type="match status" value="1"/>
</dbReference>
<feature type="coiled-coil region" evidence="1">
    <location>
        <begin position="1214"/>
        <end position="1241"/>
    </location>
</feature>
<dbReference type="Gene3D" id="2.60.40.1930">
    <property type="match status" value="1"/>
</dbReference>
<reference evidence="4" key="1">
    <citation type="journal article" date="2020" name="mSystems">
        <title>Genome- and Community-Level Interaction Insights into Carbon Utilization and Element Cycling Functions of Hydrothermarchaeota in Hydrothermal Sediment.</title>
        <authorList>
            <person name="Zhou Z."/>
            <person name="Liu Y."/>
            <person name="Xu W."/>
            <person name="Pan J."/>
            <person name="Luo Z.H."/>
            <person name="Li M."/>
        </authorList>
    </citation>
    <scope>NUCLEOTIDE SEQUENCE [LARGE SCALE GENOMIC DNA]</scope>
    <source>
        <strain evidence="4">SpSt-464</strain>
    </source>
</reference>